<dbReference type="PROSITE" id="PS51318">
    <property type="entry name" value="TAT"/>
    <property type="match status" value="1"/>
</dbReference>
<dbReference type="InterPro" id="IPR006311">
    <property type="entry name" value="TAT_signal"/>
</dbReference>
<keyword evidence="4" id="KW-1185">Reference proteome</keyword>
<reference evidence="4" key="1">
    <citation type="submission" date="2014-11" db="EMBL/GenBank/DDBJ databases">
        <title>Draft genome sequence of Hydrogenophaga intermedia S1.</title>
        <authorList>
            <person name="Gan H.M."/>
            <person name="Chew T.H."/>
            <person name="Stolz A."/>
        </authorList>
    </citation>
    <scope>NUCLEOTIDE SEQUENCE [LARGE SCALE GENOMIC DNA]</scope>
    <source>
        <strain evidence="4">S1</strain>
    </source>
</reference>
<dbReference type="Gene3D" id="3.40.190.150">
    <property type="entry name" value="Bordetella uptake gene, domain 1"/>
    <property type="match status" value="1"/>
</dbReference>
<comment type="similarity">
    <text evidence="1">Belongs to the UPF0065 (bug) family.</text>
</comment>
<dbReference type="Gene3D" id="3.40.190.10">
    <property type="entry name" value="Periplasmic binding protein-like II"/>
    <property type="match status" value="1"/>
</dbReference>
<dbReference type="EMBL" id="CCAE010000029">
    <property type="protein sequence ID" value="CDN88796.1"/>
    <property type="molecule type" value="Genomic_DNA"/>
</dbReference>
<dbReference type="InterPro" id="IPR005064">
    <property type="entry name" value="BUG"/>
</dbReference>
<evidence type="ECO:0000256" key="2">
    <source>
        <dbReference type="SAM" id="SignalP"/>
    </source>
</evidence>
<organism evidence="3 4">
    <name type="scientific">Hydrogenophaga intermedia</name>
    <dbReference type="NCBI Taxonomy" id="65786"/>
    <lineage>
        <taxon>Bacteria</taxon>
        <taxon>Pseudomonadati</taxon>
        <taxon>Pseudomonadota</taxon>
        <taxon>Betaproteobacteria</taxon>
        <taxon>Burkholderiales</taxon>
        <taxon>Comamonadaceae</taxon>
        <taxon>Hydrogenophaga</taxon>
    </lineage>
</organism>
<dbReference type="PANTHER" id="PTHR42928:SF5">
    <property type="entry name" value="BLR1237 PROTEIN"/>
    <property type="match status" value="1"/>
</dbReference>
<dbReference type="RefSeq" id="WP_009519564.1">
    <property type="nucleotide sequence ID" value="NZ_CCAE010000029.1"/>
</dbReference>
<dbReference type="InterPro" id="IPR042100">
    <property type="entry name" value="Bug_dom1"/>
</dbReference>
<proteinExistence type="inferred from homology"/>
<feature type="signal peptide" evidence="2">
    <location>
        <begin position="1"/>
        <end position="29"/>
    </location>
</feature>
<dbReference type="AlphaFoldDB" id="A0A1L1PRW6"/>
<dbReference type="PANTHER" id="PTHR42928">
    <property type="entry name" value="TRICARBOXYLATE-BINDING PROTEIN"/>
    <property type="match status" value="1"/>
</dbReference>
<gene>
    <name evidence="3" type="ORF">BN948_03232</name>
</gene>
<accession>A0A1L1PRW6</accession>
<evidence type="ECO:0000313" key="4">
    <source>
        <dbReference type="Proteomes" id="UP000028878"/>
    </source>
</evidence>
<evidence type="ECO:0000313" key="3">
    <source>
        <dbReference type="EMBL" id="CDN88796.1"/>
    </source>
</evidence>
<evidence type="ECO:0000256" key="1">
    <source>
        <dbReference type="ARBA" id="ARBA00006987"/>
    </source>
</evidence>
<dbReference type="PIRSF" id="PIRSF017082">
    <property type="entry name" value="YflP"/>
    <property type="match status" value="1"/>
</dbReference>
<keyword evidence="2" id="KW-0732">Signal</keyword>
<dbReference type="CDD" id="cd13579">
    <property type="entry name" value="PBP2_Bug_NagM"/>
    <property type="match status" value="1"/>
</dbReference>
<sequence length="331" mass="34637" precursor="true">MPSTRRQFVQHGATALALPGLFGSAAAQAQTPPVDVLRIVTGFAAGGTSDTVCRRVADGLRGLYARTAVVENKTGAGGQIAISTVKGAPADGTVLLQTPASMLTIYPHIYKKLPYEPFKDLAPVSVACSFEFALGVGPAVPASVTNVPELMAWLKANPNEANFGSPAAGSTPHFTGEMLSRAGKVPMRHVAYRGTQAAILDLTAGQIACVSGPIGDFMPHLGGGRVRLLGVSGAKRSRFVPQVPTYVEQGYKDIVTDEWFAFYLPGGTPAATVQQANAALKTALAKPEVVNGLAEMGLEARSSTPAELLAMQRRDTEHWGPIVKAVGFTVE</sequence>
<evidence type="ECO:0008006" key="5">
    <source>
        <dbReference type="Google" id="ProtNLM"/>
    </source>
</evidence>
<feature type="chain" id="PRO_5009681633" description="Twin-arginine translocation pathway signal protein" evidence="2">
    <location>
        <begin position="30"/>
        <end position="331"/>
    </location>
</feature>
<dbReference type="Pfam" id="PF03401">
    <property type="entry name" value="TctC"/>
    <property type="match status" value="1"/>
</dbReference>
<dbReference type="Proteomes" id="UP000028878">
    <property type="component" value="Unassembled WGS sequence"/>
</dbReference>
<protein>
    <recommendedName>
        <fullName evidence="5">Twin-arginine translocation pathway signal protein</fullName>
    </recommendedName>
</protein>
<name>A0A1L1PRW6_HYDIT</name>